<feature type="domain" description="Aminotransferase class I/classII large" evidence="12">
    <location>
        <begin position="30"/>
        <end position="378"/>
    </location>
</feature>
<dbReference type="InterPro" id="IPR004839">
    <property type="entry name" value="Aminotransferase_I/II_large"/>
</dbReference>
<dbReference type="HAMAP" id="MF_01023">
    <property type="entry name" value="HisC_aminotrans_2"/>
    <property type="match status" value="1"/>
</dbReference>
<dbReference type="SUPFAM" id="SSF53383">
    <property type="entry name" value="PLP-dependent transferases"/>
    <property type="match status" value="1"/>
</dbReference>
<evidence type="ECO:0000256" key="2">
    <source>
        <dbReference type="ARBA" id="ARBA00005011"/>
    </source>
</evidence>
<dbReference type="AlphaFoldDB" id="A0A0P1KUY6"/>
<dbReference type="InterPro" id="IPR015422">
    <property type="entry name" value="PyrdxlP-dep_Trfase_small"/>
</dbReference>
<dbReference type="Gene3D" id="3.90.1150.10">
    <property type="entry name" value="Aspartate Aminotransferase, domain 1"/>
    <property type="match status" value="1"/>
</dbReference>
<dbReference type="OrthoDB" id="2015537at2759"/>
<evidence type="ECO:0000256" key="11">
    <source>
        <dbReference type="ARBA" id="ARBA00047481"/>
    </source>
</evidence>
<dbReference type="GO" id="GO:0004400">
    <property type="term" value="F:histidinol-phosphate transaminase activity"/>
    <property type="evidence" value="ECO:0007669"/>
    <property type="project" value="UniProtKB-EC"/>
</dbReference>
<dbReference type="EC" id="2.6.1.9" evidence="4"/>
<protein>
    <recommendedName>
        <fullName evidence="4">histidinol-phosphate transaminase</fullName>
        <ecNumber evidence="4">2.6.1.9</ecNumber>
    </recommendedName>
    <alternativeName>
        <fullName evidence="10">Imidazole acetol-phosphate transaminase</fullName>
    </alternativeName>
</protein>
<keyword evidence="6" id="KW-0028">Amino-acid biosynthesis</keyword>
<evidence type="ECO:0000259" key="12">
    <source>
        <dbReference type="Pfam" id="PF00155"/>
    </source>
</evidence>
<keyword evidence="9" id="KW-0368">Histidine biosynthesis</keyword>
<dbReference type="InterPro" id="IPR001917">
    <property type="entry name" value="Aminotrans_II_pyridoxalP_BS"/>
</dbReference>
<dbReference type="Gene3D" id="3.40.640.10">
    <property type="entry name" value="Type I PLP-dependent aspartate aminotransferase-like (Major domain)"/>
    <property type="match status" value="1"/>
</dbReference>
<evidence type="ECO:0000256" key="5">
    <source>
        <dbReference type="ARBA" id="ARBA00022576"/>
    </source>
</evidence>
<dbReference type="PROSITE" id="PS00599">
    <property type="entry name" value="AA_TRANSFER_CLASS_2"/>
    <property type="match status" value="1"/>
</dbReference>
<comment type="pathway">
    <text evidence="2">Amino-acid biosynthesis; L-histidine biosynthesis; L-histidine from 5-phospho-alpha-D-ribose 1-diphosphate: step 7/9.</text>
</comment>
<dbReference type="PANTHER" id="PTHR42885">
    <property type="entry name" value="HISTIDINOL-PHOSPHATE AMINOTRANSFERASE-RELATED"/>
    <property type="match status" value="1"/>
</dbReference>
<evidence type="ECO:0000256" key="9">
    <source>
        <dbReference type="ARBA" id="ARBA00023102"/>
    </source>
</evidence>
<keyword evidence="14" id="KW-1185">Reference proteome</keyword>
<comment type="similarity">
    <text evidence="3">Belongs to the class-II pyridoxal-phosphate-dependent aminotransferase family.</text>
</comment>
<name>A0A0P1KUY6_9SACH</name>
<gene>
    <name evidence="13" type="ORF">LAQU0_S13e00804g</name>
</gene>
<evidence type="ECO:0000256" key="10">
    <source>
        <dbReference type="ARBA" id="ARBA00030262"/>
    </source>
</evidence>
<organism evidence="13 14">
    <name type="scientific">Lachancea quebecensis</name>
    <dbReference type="NCBI Taxonomy" id="1654605"/>
    <lineage>
        <taxon>Eukaryota</taxon>
        <taxon>Fungi</taxon>
        <taxon>Dikarya</taxon>
        <taxon>Ascomycota</taxon>
        <taxon>Saccharomycotina</taxon>
        <taxon>Saccharomycetes</taxon>
        <taxon>Saccharomycetales</taxon>
        <taxon>Saccharomycetaceae</taxon>
        <taxon>Lachancea</taxon>
    </lineage>
</organism>
<accession>A0A0P1KUY6</accession>
<comment type="cofactor">
    <cofactor evidence="1">
        <name>pyridoxal 5'-phosphate</name>
        <dbReference type="ChEBI" id="CHEBI:597326"/>
    </cofactor>
</comment>
<dbReference type="Proteomes" id="UP000236544">
    <property type="component" value="Unassembled WGS sequence"/>
</dbReference>
<evidence type="ECO:0000313" key="13">
    <source>
        <dbReference type="EMBL" id="CUS23989.1"/>
    </source>
</evidence>
<dbReference type="NCBIfam" id="TIGR01141">
    <property type="entry name" value="hisC"/>
    <property type="match status" value="1"/>
</dbReference>
<dbReference type="EMBL" id="LN890566">
    <property type="protein sequence ID" value="CUS23989.1"/>
    <property type="molecule type" value="Genomic_DNA"/>
</dbReference>
<dbReference type="PANTHER" id="PTHR42885:SF2">
    <property type="entry name" value="HISTIDINOL-PHOSPHATE AMINOTRANSFERASE"/>
    <property type="match status" value="1"/>
</dbReference>
<dbReference type="InterPro" id="IPR015421">
    <property type="entry name" value="PyrdxlP-dep_Trfase_major"/>
</dbReference>
<dbReference type="GO" id="GO:0030170">
    <property type="term" value="F:pyridoxal phosphate binding"/>
    <property type="evidence" value="ECO:0007669"/>
    <property type="project" value="InterPro"/>
</dbReference>
<evidence type="ECO:0000256" key="7">
    <source>
        <dbReference type="ARBA" id="ARBA00022679"/>
    </source>
</evidence>
<dbReference type="InterPro" id="IPR015424">
    <property type="entry name" value="PyrdxlP-dep_Trfase"/>
</dbReference>
<dbReference type="CDD" id="cd00609">
    <property type="entry name" value="AAT_like"/>
    <property type="match status" value="1"/>
</dbReference>
<keyword evidence="8" id="KW-0663">Pyridoxal phosphate</keyword>
<evidence type="ECO:0000313" key="14">
    <source>
        <dbReference type="Proteomes" id="UP000236544"/>
    </source>
</evidence>
<keyword evidence="5" id="KW-0032">Aminotransferase</keyword>
<comment type="catalytic activity">
    <reaction evidence="11">
        <text>L-histidinol phosphate + 2-oxoglutarate = 3-(imidazol-4-yl)-2-oxopropyl phosphate + L-glutamate</text>
        <dbReference type="Rhea" id="RHEA:23744"/>
        <dbReference type="ChEBI" id="CHEBI:16810"/>
        <dbReference type="ChEBI" id="CHEBI:29985"/>
        <dbReference type="ChEBI" id="CHEBI:57766"/>
        <dbReference type="ChEBI" id="CHEBI:57980"/>
        <dbReference type="EC" id="2.6.1.9"/>
    </reaction>
</comment>
<evidence type="ECO:0000256" key="4">
    <source>
        <dbReference type="ARBA" id="ARBA00012748"/>
    </source>
</evidence>
<evidence type="ECO:0000256" key="3">
    <source>
        <dbReference type="ARBA" id="ARBA00008392"/>
    </source>
</evidence>
<keyword evidence="7" id="KW-0808">Transferase</keyword>
<dbReference type="Pfam" id="PF00155">
    <property type="entry name" value="Aminotran_1_2"/>
    <property type="match status" value="1"/>
</dbReference>
<sequence>MTFDLSKIVRPKIFNLEPYRCARDDFTEGILLDANENPHGPVVEDSDKEFVLNRYPDPHQLEFKTKMSDLRNSQSLFKDQKLAPLSADNLCLGVGSDESIDALIRACCVPGKDKIMIVTPTYGMYSICANINDVEITEVPLIVEDNSFQMNTDKVLETLQGDSTIKIIFITSPGNPTGALIDIASIEKILSQWQSGIVAVDEAYVDFCSTGGSAAPLANKYPNLAVLQTLSKSFGLAGVRLGVTFTSKELSRVLNAMKAPYNISSMASNLAVKALSPESVQTMKKNVQDILEERKRVLKALTSMDNVQDTQVGGLDANFIMVRITDGGKGNNELAKTLYYKLATESGVVVRFRGTEYGCTGCLRITVGTHDENTKLIKEFESKLKELTA</sequence>
<proteinExistence type="inferred from homology"/>
<reference evidence="14" key="1">
    <citation type="submission" date="2015-10" db="EMBL/GenBank/DDBJ databases">
        <authorList>
            <person name="Devillers H."/>
        </authorList>
    </citation>
    <scope>NUCLEOTIDE SEQUENCE [LARGE SCALE GENOMIC DNA]</scope>
</reference>
<evidence type="ECO:0000256" key="6">
    <source>
        <dbReference type="ARBA" id="ARBA00022605"/>
    </source>
</evidence>
<dbReference type="InterPro" id="IPR005861">
    <property type="entry name" value="HisP_aminotrans"/>
</dbReference>
<evidence type="ECO:0000256" key="1">
    <source>
        <dbReference type="ARBA" id="ARBA00001933"/>
    </source>
</evidence>
<evidence type="ECO:0000256" key="8">
    <source>
        <dbReference type="ARBA" id="ARBA00022898"/>
    </source>
</evidence>
<dbReference type="GO" id="GO:0000105">
    <property type="term" value="P:L-histidine biosynthetic process"/>
    <property type="evidence" value="ECO:0007669"/>
    <property type="project" value="UniProtKB-KW"/>
</dbReference>